<accession>A0ABW5TXN5</accession>
<evidence type="ECO:0000256" key="2">
    <source>
        <dbReference type="ARBA" id="ARBA00023304"/>
    </source>
</evidence>
<dbReference type="RefSeq" id="WP_386371090.1">
    <property type="nucleotide sequence ID" value="NZ_JBHUMP010000001.1"/>
</dbReference>
<keyword evidence="4" id="KW-1185">Reference proteome</keyword>
<proteinExistence type="inferred from homology"/>
<dbReference type="PANTHER" id="PTHR42743">
    <property type="entry name" value="AMINO-ACID AMINOTRANSFERASE"/>
    <property type="match status" value="1"/>
</dbReference>
<dbReference type="PANTHER" id="PTHR42743:SF11">
    <property type="entry name" value="AMINODEOXYCHORISMATE LYASE"/>
    <property type="match status" value="1"/>
</dbReference>
<dbReference type="Pfam" id="PF19798">
    <property type="entry name" value="Sulfotransfer_5"/>
    <property type="match status" value="1"/>
</dbReference>
<dbReference type="EMBL" id="JBHUMP010000001">
    <property type="protein sequence ID" value="MFD2738393.1"/>
    <property type="molecule type" value="Genomic_DNA"/>
</dbReference>
<dbReference type="InterPro" id="IPR027417">
    <property type="entry name" value="P-loop_NTPase"/>
</dbReference>
<keyword evidence="2" id="KW-0100">Branched-chain amino acid biosynthesis</keyword>
<comment type="similarity">
    <text evidence="1">Belongs to the class-IV pyridoxal-phosphate-dependent aminotransferase family.</text>
</comment>
<evidence type="ECO:0000256" key="1">
    <source>
        <dbReference type="ARBA" id="ARBA00009320"/>
    </source>
</evidence>
<reference evidence="4" key="1">
    <citation type="journal article" date="2019" name="Int. J. Syst. Evol. Microbiol.">
        <title>The Global Catalogue of Microorganisms (GCM) 10K type strain sequencing project: providing services to taxonomists for standard genome sequencing and annotation.</title>
        <authorList>
            <consortium name="The Broad Institute Genomics Platform"/>
            <consortium name="The Broad Institute Genome Sequencing Center for Infectious Disease"/>
            <person name="Wu L."/>
            <person name="Ma J."/>
        </authorList>
    </citation>
    <scope>NUCLEOTIDE SEQUENCE [LARGE SCALE GENOMIC DNA]</scope>
    <source>
        <strain evidence="4">TISTR 2562</strain>
    </source>
</reference>
<dbReference type="SUPFAM" id="SSF52540">
    <property type="entry name" value="P-loop containing nucleoside triphosphate hydrolases"/>
    <property type="match status" value="1"/>
</dbReference>
<evidence type="ECO:0000313" key="4">
    <source>
        <dbReference type="Proteomes" id="UP001597474"/>
    </source>
</evidence>
<organism evidence="3 4">
    <name type="scientific">Sulfitobacter aestuarii</name>
    <dbReference type="NCBI Taxonomy" id="2161676"/>
    <lineage>
        <taxon>Bacteria</taxon>
        <taxon>Pseudomonadati</taxon>
        <taxon>Pseudomonadota</taxon>
        <taxon>Alphaproteobacteria</taxon>
        <taxon>Rhodobacterales</taxon>
        <taxon>Roseobacteraceae</taxon>
        <taxon>Sulfitobacter</taxon>
    </lineage>
</organism>
<dbReference type="GO" id="GO:0016787">
    <property type="term" value="F:hydrolase activity"/>
    <property type="evidence" value="ECO:0007669"/>
    <property type="project" value="UniProtKB-KW"/>
</dbReference>
<dbReference type="InterPro" id="IPR050571">
    <property type="entry name" value="Class-IV_PLP-Dep_Aminotrnsfr"/>
</dbReference>
<keyword evidence="2" id="KW-0028">Amino-acid biosynthesis</keyword>
<gene>
    <name evidence="3" type="ORF">ACFSUD_02310</name>
</gene>
<protein>
    <submittedName>
        <fullName evidence="3">HAD family hydrolase</fullName>
    </submittedName>
</protein>
<dbReference type="Proteomes" id="UP001597474">
    <property type="component" value="Unassembled WGS sequence"/>
</dbReference>
<comment type="caution">
    <text evidence="3">The sequence shown here is derived from an EMBL/GenBank/DDBJ whole genome shotgun (WGS) entry which is preliminary data.</text>
</comment>
<keyword evidence="3" id="KW-0378">Hydrolase</keyword>
<name>A0ABW5TXN5_9RHOB</name>
<dbReference type="Gene3D" id="3.40.50.300">
    <property type="entry name" value="P-loop containing nucleotide triphosphate hydrolases"/>
    <property type="match status" value="1"/>
</dbReference>
<sequence>MRIAMWSGPRNLSTAMMYSFGNRADFTARDEPFYAAYLAASGVDHPMRAEIIASQDNDPEEVARACTDQGSPHIYMKHMPHHMLEGFPLDWARDCVNIHLIRHPARVIASYAAKRNEVTLEDIGYVQQARIHAELGGLVIDSTDIRAEPETMLRRLCGEIGLSFDPAMLRWSAGPRAEDGIWARHWYGAVHESTGFAAAEGDPPELESDRAALCADAMPYYEKMWQERLLP</sequence>
<evidence type="ECO:0000313" key="3">
    <source>
        <dbReference type="EMBL" id="MFD2738393.1"/>
    </source>
</evidence>